<dbReference type="PANTHER" id="PTHR31196">
    <property type="entry name" value="RNA POLYMERASE II NUCLEAR LOCALIZATION PROTEIN SLC7A6OS-RELATED"/>
    <property type="match status" value="1"/>
</dbReference>
<evidence type="ECO:0000256" key="2">
    <source>
        <dbReference type="ARBA" id="ARBA00004123"/>
    </source>
</evidence>
<protein>
    <recommendedName>
        <fullName evidence="5">Probable RNA polymerase II nuclear localization protein SLC7A6OS</fullName>
    </recommendedName>
</protein>
<feature type="region of interest" description="Disordered" evidence="10">
    <location>
        <begin position="72"/>
        <end position="141"/>
    </location>
</feature>
<feature type="compositionally biased region" description="Acidic residues" evidence="10">
    <location>
        <begin position="285"/>
        <end position="319"/>
    </location>
</feature>
<comment type="function">
    <text evidence="1">Directs RNA polymerase II nuclear import.</text>
</comment>
<keyword evidence="6" id="KW-0813">Transport</keyword>
<evidence type="ECO:0000313" key="12">
    <source>
        <dbReference type="EMBL" id="TCD62096.1"/>
    </source>
</evidence>
<feature type="domain" description="Transcription factor Iwr1" evidence="11">
    <location>
        <begin position="218"/>
        <end position="289"/>
    </location>
</feature>
<keyword evidence="13" id="KW-1185">Reference proteome</keyword>
<keyword evidence="9" id="KW-0539">Nucleus</keyword>
<comment type="caution">
    <text evidence="12">The sequence shown here is derived from an EMBL/GenBank/DDBJ whole genome shotgun (WGS) entry which is preliminary data.</text>
</comment>
<dbReference type="Proteomes" id="UP000292702">
    <property type="component" value="Unassembled WGS sequence"/>
</dbReference>
<dbReference type="GO" id="GO:0005737">
    <property type="term" value="C:cytoplasm"/>
    <property type="evidence" value="ECO:0007669"/>
    <property type="project" value="UniProtKB-SubCell"/>
</dbReference>
<keyword evidence="8" id="KW-0653">Protein transport</keyword>
<reference evidence="12 13" key="1">
    <citation type="submission" date="2018-11" db="EMBL/GenBank/DDBJ databases">
        <title>Genome assembly of Steccherinum ochraceum LE-BIN_3174, the white-rot fungus of the Steccherinaceae family (The Residual Polyporoid clade, Polyporales, Basidiomycota).</title>
        <authorList>
            <person name="Fedorova T.V."/>
            <person name="Glazunova O.A."/>
            <person name="Landesman E.O."/>
            <person name="Moiseenko K.V."/>
            <person name="Psurtseva N.V."/>
            <person name="Savinova O.S."/>
            <person name="Shakhova N.V."/>
            <person name="Tyazhelova T.V."/>
            <person name="Vasina D.V."/>
        </authorList>
    </citation>
    <scope>NUCLEOTIDE SEQUENCE [LARGE SCALE GENOMIC DNA]</scope>
    <source>
        <strain evidence="12 13">LE-BIN_3174</strain>
    </source>
</reference>
<evidence type="ECO:0000313" key="13">
    <source>
        <dbReference type="Proteomes" id="UP000292702"/>
    </source>
</evidence>
<feature type="compositionally biased region" description="Polar residues" evidence="10">
    <location>
        <begin position="124"/>
        <end position="136"/>
    </location>
</feature>
<evidence type="ECO:0000256" key="6">
    <source>
        <dbReference type="ARBA" id="ARBA00022448"/>
    </source>
</evidence>
<dbReference type="GO" id="GO:0005634">
    <property type="term" value="C:nucleus"/>
    <property type="evidence" value="ECO:0007669"/>
    <property type="project" value="UniProtKB-SubCell"/>
</dbReference>
<gene>
    <name evidence="12" type="ORF">EIP91_007471</name>
</gene>
<keyword evidence="7" id="KW-0963">Cytoplasm</keyword>
<accession>A0A4R0R6L9</accession>
<dbReference type="GO" id="GO:0015031">
    <property type="term" value="P:protein transport"/>
    <property type="evidence" value="ECO:0007669"/>
    <property type="project" value="UniProtKB-KW"/>
</dbReference>
<evidence type="ECO:0000256" key="5">
    <source>
        <dbReference type="ARBA" id="ARBA00017036"/>
    </source>
</evidence>
<evidence type="ECO:0000256" key="4">
    <source>
        <dbReference type="ARBA" id="ARBA00010218"/>
    </source>
</evidence>
<dbReference type="InterPro" id="IPR013883">
    <property type="entry name" value="TF_Iwr1_dom"/>
</dbReference>
<evidence type="ECO:0000256" key="10">
    <source>
        <dbReference type="SAM" id="MobiDB-lite"/>
    </source>
</evidence>
<comment type="subcellular location">
    <subcellularLocation>
        <location evidence="3">Cytoplasm</location>
    </subcellularLocation>
    <subcellularLocation>
        <location evidence="2">Nucleus</location>
    </subcellularLocation>
</comment>
<sequence>MEDIQASNLRQSYTLLRIKRKRNEEPLDALVVEGKARRKRSKGTLNVFQFAETVEEGAWNDEQRKKDIEARISSLARENKKTSSPNVGQPSASLALAPSASASSVPSSSRQPPVDSNRAYTVMPSVSQESSRSARQTDGPPKVVAYKDLVAQDSQPSFTMYDAVPSTSSLASAPADETDHEVDKFLPMLKEYLRVNDISSSTPLPSSTSLAAVATPGDEYVWDVFYQRPTTFQELYDEPSLNNINIGTVTGLPPEANIWDSDSDSEYEDEADEDSNAEDWYTNDYPDEEESDDSNDEDDFHEDSEQEEVYRDEDDLDWR</sequence>
<dbReference type="OrthoDB" id="6255506at2759"/>
<evidence type="ECO:0000256" key="8">
    <source>
        <dbReference type="ARBA" id="ARBA00022927"/>
    </source>
</evidence>
<evidence type="ECO:0000256" key="7">
    <source>
        <dbReference type="ARBA" id="ARBA00022490"/>
    </source>
</evidence>
<dbReference type="Pfam" id="PF08574">
    <property type="entry name" value="Iwr1"/>
    <property type="match status" value="1"/>
</dbReference>
<dbReference type="InterPro" id="IPR040218">
    <property type="entry name" value="SLC7A6OS"/>
</dbReference>
<dbReference type="STRING" id="92696.A0A4R0R6L9"/>
<dbReference type="EMBL" id="RWJN01000402">
    <property type="protein sequence ID" value="TCD62096.1"/>
    <property type="molecule type" value="Genomic_DNA"/>
</dbReference>
<feature type="compositionally biased region" description="Acidic residues" evidence="10">
    <location>
        <begin position="261"/>
        <end position="277"/>
    </location>
</feature>
<proteinExistence type="inferred from homology"/>
<comment type="similarity">
    <text evidence="4">Belongs to the IWR1/SLC7A6OS family.</text>
</comment>
<feature type="compositionally biased region" description="Low complexity" evidence="10">
    <location>
        <begin position="89"/>
        <end position="114"/>
    </location>
</feature>
<dbReference type="GO" id="GO:0032502">
    <property type="term" value="P:developmental process"/>
    <property type="evidence" value="ECO:0007669"/>
    <property type="project" value="TreeGrafter"/>
</dbReference>
<name>A0A4R0R6L9_9APHY</name>
<evidence type="ECO:0000256" key="1">
    <source>
        <dbReference type="ARBA" id="ARBA00003202"/>
    </source>
</evidence>
<dbReference type="PANTHER" id="PTHR31196:SF2">
    <property type="entry name" value="RNA POLYMERASE II NUCLEAR LOCALIZATION PROTEIN SLC7A6OS-RELATED"/>
    <property type="match status" value="1"/>
</dbReference>
<evidence type="ECO:0000259" key="11">
    <source>
        <dbReference type="Pfam" id="PF08574"/>
    </source>
</evidence>
<organism evidence="12 13">
    <name type="scientific">Steccherinum ochraceum</name>
    <dbReference type="NCBI Taxonomy" id="92696"/>
    <lineage>
        <taxon>Eukaryota</taxon>
        <taxon>Fungi</taxon>
        <taxon>Dikarya</taxon>
        <taxon>Basidiomycota</taxon>
        <taxon>Agaricomycotina</taxon>
        <taxon>Agaricomycetes</taxon>
        <taxon>Polyporales</taxon>
        <taxon>Steccherinaceae</taxon>
        <taxon>Steccherinum</taxon>
    </lineage>
</organism>
<evidence type="ECO:0000256" key="9">
    <source>
        <dbReference type="ARBA" id="ARBA00023242"/>
    </source>
</evidence>
<evidence type="ECO:0000256" key="3">
    <source>
        <dbReference type="ARBA" id="ARBA00004496"/>
    </source>
</evidence>
<feature type="region of interest" description="Disordered" evidence="10">
    <location>
        <begin position="247"/>
        <end position="319"/>
    </location>
</feature>
<dbReference type="AlphaFoldDB" id="A0A4R0R6L9"/>